<feature type="transmembrane region" description="Helical" evidence="8">
    <location>
        <begin position="91"/>
        <end position="110"/>
    </location>
</feature>
<evidence type="ECO:0000256" key="8">
    <source>
        <dbReference type="SAM" id="Phobius"/>
    </source>
</evidence>
<evidence type="ECO:0000313" key="10">
    <source>
        <dbReference type="EMBL" id="GAA2430420.1"/>
    </source>
</evidence>
<feature type="transmembrane region" description="Helical" evidence="8">
    <location>
        <begin position="391"/>
        <end position="417"/>
    </location>
</feature>
<organism evidence="10 11">
    <name type="scientific">Streptomyces macrosporus</name>
    <dbReference type="NCBI Taxonomy" id="44032"/>
    <lineage>
        <taxon>Bacteria</taxon>
        <taxon>Bacillati</taxon>
        <taxon>Actinomycetota</taxon>
        <taxon>Actinomycetes</taxon>
        <taxon>Kitasatosporales</taxon>
        <taxon>Streptomycetaceae</taxon>
        <taxon>Streptomyces</taxon>
    </lineage>
</organism>
<dbReference type="InterPro" id="IPR049453">
    <property type="entry name" value="Memb_transporter_dom"/>
</dbReference>
<dbReference type="EMBL" id="BAAASZ010000008">
    <property type="protein sequence ID" value="GAA2430420.1"/>
    <property type="molecule type" value="Genomic_DNA"/>
</dbReference>
<dbReference type="Pfam" id="PF13515">
    <property type="entry name" value="FUSC_2"/>
    <property type="match status" value="1"/>
</dbReference>
<proteinExistence type="inferred from homology"/>
<dbReference type="RefSeq" id="WP_344320987.1">
    <property type="nucleotide sequence ID" value="NZ_BAAASZ010000008.1"/>
</dbReference>
<feature type="transmembrane region" description="Helical" evidence="8">
    <location>
        <begin position="145"/>
        <end position="162"/>
    </location>
</feature>
<comment type="caution">
    <text evidence="10">The sequence shown here is derived from an EMBL/GenBank/DDBJ whole genome shotgun (WGS) entry which is preliminary data.</text>
</comment>
<accession>A0ABP5WM17</accession>
<comment type="similarity">
    <text evidence="6">Belongs to the YccS/YhfK family.</text>
</comment>
<evidence type="ECO:0000256" key="6">
    <source>
        <dbReference type="ARBA" id="ARBA00043993"/>
    </source>
</evidence>
<feature type="transmembrane region" description="Helical" evidence="8">
    <location>
        <begin position="459"/>
        <end position="478"/>
    </location>
</feature>
<dbReference type="Proteomes" id="UP001501638">
    <property type="component" value="Unassembled WGS sequence"/>
</dbReference>
<keyword evidence="2" id="KW-1003">Cell membrane</keyword>
<keyword evidence="5 8" id="KW-0472">Membrane</keyword>
<evidence type="ECO:0000256" key="3">
    <source>
        <dbReference type="ARBA" id="ARBA00022692"/>
    </source>
</evidence>
<evidence type="ECO:0000256" key="7">
    <source>
        <dbReference type="SAM" id="MobiDB-lite"/>
    </source>
</evidence>
<comment type="subcellular location">
    <subcellularLocation>
        <location evidence="1">Cell membrane</location>
        <topology evidence="1">Multi-pass membrane protein</topology>
    </subcellularLocation>
</comment>
<feature type="region of interest" description="Disordered" evidence="7">
    <location>
        <begin position="1"/>
        <end position="23"/>
    </location>
</feature>
<keyword evidence="11" id="KW-1185">Reference proteome</keyword>
<keyword evidence="3 8" id="KW-0812">Transmembrane</keyword>
<name>A0ABP5WM17_9ACTN</name>
<keyword evidence="4 8" id="KW-1133">Transmembrane helix</keyword>
<feature type="domain" description="Integral membrane bound transporter" evidence="9">
    <location>
        <begin position="347"/>
        <end position="473"/>
    </location>
</feature>
<evidence type="ECO:0000256" key="4">
    <source>
        <dbReference type="ARBA" id="ARBA00022989"/>
    </source>
</evidence>
<evidence type="ECO:0000259" key="9">
    <source>
        <dbReference type="Pfam" id="PF13515"/>
    </source>
</evidence>
<evidence type="ECO:0000256" key="5">
    <source>
        <dbReference type="ARBA" id="ARBA00023136"/>
    </source>
</evidence>
<feature type="transmembrane region" description="Helical" evidence="8">
    <location>
        <begin position="168"/>
        <end position="188"/>
    </location>
</feature>
<evidence type="ECO:0000256" key="2">
    <source>
        <dbReference type="ARBA" id="ARBA00022475"/>
    </source>
</evidence>
<evidence type="ECO:0000256" key="1">
    <source>
        <dbReference type="ARBA" id="ARBA00004651"/>
    </source>
</evidence>
<evidence type="ECO:0000313" key="11">
    <source>
        <dbReference type="Proteomes" id="UP001501638"/>
    </source>
</evidence>
<protein>
    <submittedName>
        <fullName evidence="10">FUSC family protein</fullName>
    </submittedName>
</protein>
<dbReference type="PANTHER" id="PTHR30509:SF9">
    <property type="entry name" value="MULTIDRUG RESISTANCE PROTEIN MDTO"/>
    <property type="match status" value="1"/>
</dbReference>
<sequence>MKRSEAVLEAPAETETPSGGRLRPLPIRSTVRLNRASDIWHKPAFSAATALLIPQLVLLAVGRLDLAVHTSAGSMCALYAHSLPYAVRARTLLWVIAGMLAGFGVALTTAALTDSGPLLVLGAALVAAAHKMLCDATRIGPPGNLIFTFIAAGGFFLPQRLSDVPFHLFLALLGGVVAWLVCMAPGLVRPHGPERIAVARALEAAAGLLRTPAGDAEAVARARGAAAAAVNAAWHTLFLVGGRSSASAASRAGLERLLVRAESAAHGPTGAAAEAEAGRLAVWAHDLRKNRPLPRVALTSEQSDELTGIAVDRAAHRPRGVRAVPGRLRPGSPLLPIGLRVAVGCALAGWASMGLGVGHPYWAVVVAASVFQANTVLSWQRAVQRVLGSFPGLLVFALVLPLARAGDLALILLVFLAQVGAEALIPRNYWLGTICVTSLALLLTEFGERRPAEELIGDRLIDTLLGAVLGLLVCLLVVNRPAGGRVEKALRQVERAREDALRPVADTPEARREADRTVGRLTAALVELRDATETASGEWWLRALPRERIAAAEREGHRALADLGRRLDALGVPAPAERQN</sequence>
<dbReference type="PANTHER" id="PTHR30509">
    <property type="entry name" value="P-HYDROXYBENZOIC ACID EFFLUX PUMP SUBUNIT-RELATED"/>
    <property type="match status" value="1"/>
</dbReference>
<gene>
    <name evidence="10" type="ORF">GCM10010405_11560</name>
</gene>
<reference evidence="11" key="1">
    <citation type="journal article" date="2019" name="Int. J. Syst. Evol. Microbiol.">
        <title>The Global Catalogue of Microorganisms (GCM) 10K type strain sequencing project: providing services to taxonomists for standard genome sequencing and annotation.</title>
        <authorList>
            <consortium name="The Broad Institute Genomics Platform"/>
            <consortium name="The Broad Institute Genome Sequencing Center for Infectious Disease"/>
            <person name="Wu L."/>
            <person name="Ma J."/>
        </authorList>
    </citation>
    <scope>NUCLEOTIDE SEQUENCE [LARGE SCALE GENOMIC DNA]</scope>
    <source>
        <strain evidence="11">JCM 6305</strain>
    </source>
</reference>
<feature type="transmembrane region" description="Helical" evidence="8">
    <location>
        <begin position="429"/>
        <end position="447"/>
    </location>
</feature>